<dbReference type="InterPro" id="IPR034746">
    <property type="entry name" value="POTRA"/>
</dbReference>
<evidence type="ECO:0000256" key="6">
    <source>
        <dbReference type="ARBA" id="ARBA00023136"/>
    </source>
</evidence>
<name>A0A366SG14_9ENTE</name>
<dbReference type="AlphaFoldDB" id="A0A366SG14"/>
<evidence type="ECO:0000256" key="8">
    <source>
        <dbReference type="HAMAP-Rule" id="MF_00912"/>
    </source>
</evidence>
<feature type="transmembrane region" description="Helical" evidence="8">
    <location>
        <begin position="115"/>
        <end position="137"/>
    </location>
</feature>
<dbReference type="Gene3D" id="3.40.50.10960">
    <property type="match status" value="1"/>
</dbReference>
<comment type="subcellular location">
    <subcellularLocation>
        <location evidence="8">Cell membrane</location>
        <topology evidence="8">Single-pass type II membrane protein</topology>
    </subcellularLocation>
    <subcellularLocation>
        <location evidence="1">Membrane</location>
    </subcellularLocation>
    <text evidence="8">Localizes to the division septum.</text>
</comment>
<keyword evidence="2 8" id="KW-1003">Cell membrane</keyword>
<dbReference type="RefSeq" id="WP_113784576.1">
    <property type="nucleotide sequence ID" value="NZ_KZ845742.1"/>
</dbReference>
<accession>A0A366SG14</accession>
<feature type="compositionally biased region" description="Basic and acidic residues" evidence="9">
    <location>
        <begin position="1"/>
        <end position="21"/>
    </location>
</feature>
<organism evidence="11 12">
    <name type="scientific">Enterococcus cecorum</name>
    <dbReference type="NCBI Taxonomy" id="44008"/>
    <lineage>
        <taxon>Bacteria</taxon>
        <taxon>Bacillati</taxon>
        <taxon>Bacillota</taxon>
        <taxon>Bacilli</taxon>
        <taxon>Lactobacillales</taxon>
        <taxon>Enterococcaceae</taxon>
        <taxon>Enterococcus</taxon>
    </lineage>
</organism>
<dbReference type="Proteomes" id="UP000252800">
    <property type="component" value="Unassembled WGS sequence"/>
</dbReference>
<evidence type="ECO:0000256" key="9">
    <source>
        <dbReference type="SAM" id="MobiDB-lite"/>
    </source>
</evidence>
<feature type="compositionally biased region" description="Acidic residues" evidence="9">
    <location>
        <begin position="51"/>
        <end position="70"/>
    </location>
</feature>
<dbReference type="InterPro" id="IPR050487">
    <property type="entry name" value="FtsQ_DivIB"/>
</dbReference>
<feature type="compositionally biased region" description="Basic and acidic residues" evidence="9">
    <location>
        <begin position="30"/>
        <end position="50"/>
    </location>
</feature>
<evidence type="ECO:0000256" key="3">
    <source>
        <dbReference type="ARBA" id="ARBA00022618"/>
    </source>
</evidence>
<dbReference type="InterPro" id="IPR026580">
    <property type="entry name" value="DivIB"/>
</dbReference>
<dbReference type="PANTHER" id="PTHR37820:SF1">
    <property type="entry name" value="CELL DIVISION PROTEIN FTSQ"/>
    <property type="match status" value="1"/>
</dbReference>
<comment type="caution">
    <text evidence="11">The sequence shown here is derived from an EMBL/GenBank/DDBJ whole genome shotgun (WGS) entry which is preliminary data.</text>
</comment>
<evidence type="ECO:0000256" key="4">
    <source>
        <dbReference type="ARBA" id="ARBA00022692"/>
    </source>
</evidence>
<keyword evidence="6 8" id="KW-0472">Membrane</keyword>
<dbReference type="GO" id="GO:0005886">
    <property type="term" value="C:plasma membrane"/>
    <property type="evidence" value="ECO:0007669"/>
    <property type="project" value="UniProtKB-SubCell"/>
</dbReference>
<keyword evidence="4 8" id="KW-0812">Transmembrane</keyword>
<dbReference type="PANTHER" id="PTHR37820">
    <property type="entry name" value="CELL DIVISION PROTEIN DIVIB"/>
    <property type="match status" value="1"/>
</dbReference>
<dbReference type="Pfam" id="PF03799">
    <property type="entry name" value="FtsQ_DivIB_C"/>
    <property type="match status" value="1"/>
</dbReference>
<comment type="similarity">
    <text evidence="8">Belongs to the FtsQ/DivIB family. DivIB subfamily.</text>
</comment>
<feature type="region of interest" description="Disordered" evidence="9">
    <location>
        <begin position="340"/>
        <end position="371"/>
    </location>
</feature>
<evidence type="ECO:0000313" key="11">
    <source>
        <dbReference type="EMBL" id="RBR29543.1"/>
    </source>
</evidence>
<reference evidence="11 12" key="1">
    <citation type="submission" date="2015-06" db="EMBL/GenBank/DDBJ databases">
        <title>The Genome Sequence of Enterococcus cecorum 170AEA1.</title>
        <authorList>
            <consortium name="The Broad Institute Genomics Platform"/>
            <consortium name="The Broad Institute Genome Sequencing Center for Infectious Disease"/>
            <person name="Earl A.M."/>
            <person name="Van Tyne D."/>
            <person name="Lebreton F."/>
            <person name="Saavedra J.T."/>
            <person name="Gilmore M.S."/>
            <person name="Manson McGuire A."/>
            <person name="Clock S."/>
            <person name="Crupain M."/>
            <person name="Rangan U."/>
            <person name="Young S."/>
            <person name="Abouelleil A."/>
            <person name="Cao P."/>
            <person name="Chapman S.B."/>
            <person name="Griggs A."/>
            <person name="Priest M."/>
            <person name="Shea T."/>
            <person name="Wortman J."/>
            <person name="Nusbaum C."/>
            <person name="Birren B."/>
        </authorList>
    </citation>
    <scope>NUCLEOTIDE SEQUENCE [LARGE SCALE GENOMIC DNA]</scope>
    <source>
        <strain evidence="11 12">170AEA1</strain>
    </source>
</reference>
<dbReference type="InterPro" id="IPR005548">
    <property type="entry name" value="Cell_div_FtsQ/DivIB_C"/>
</dbReference>
<protein>
    <recommendedName>
        <fullName evidence="8">Cell division protein DivIB</fullName>
    </recommendedName>
</protein>
<feature type="region of interest" description="Disordered" evidence="9">
    <location>
        <begin position="1"/>
        <end position="94"/>
    </location>
</feature>
<gene>
    <name evidence="8" type="primary">divIB</name>
    <name evidence="11" type="ORF">EB18_01329</name>
</gene>
<comment type="function">
    <text evidence="8">Cell division protein that may be involved in stabilizing or promoting the assembly of the division complex.</text>
</comment>
<dbReference type="Pfam" id="PF08478">
    <property type="entry name" value="POTRA_1"/>
    <property type="match status" value="1"/>
</dbReference>
<proteinExistence type="inferred from homology"/>
<evidence type="ECO:0000256" key="7">
    <source>
        <dbReference type="ARBA" id="ARBA00023306"/>
    </source>
</evidence>
<evidence type="ECO:0000259" key="10">
    <source>
        <dbReference type="PROSITE" id="PS51779"/>
    </source>
</evidence>
<evidence type="ECO:0000256" key="2">
    <source>
        <dbReference type="ARBA" id="ARBA00022475"/>
    </source>
</evidence>
<keyword evidence="5 8" id="KW-1133">Transmembrane helix</keyword>
<dbReference type="GO" id="GO:0043093">
    <property type="term" value="P:FtsZ-dependent cytokinesis"/>
    <property type="evidence" value="ECO:0007669"/>
    <property type="project" value="UniProtKB-UniRule"/>
</dbReference>
<feature type="compositionally biased region" description="Polar residues" evidence="9">
    <location>
        <begin position="362"/>
        <end position="371"/>
    </location>
</feature>
<feature type="domain" description="POTRA" evidence="10">
    <location>
        <begin position="141"/>
        <end position="212"/>
    </location>
</feature>
<dbReference type="HAMAP" id="MF_00912">
    <property type="entry name" value="DivIB"/>
    <property type="match status" value="1"/>
</dbReference>
<keyword evidence="3 8" id="KW-0132">Cell division</keyword>
<dbReference type="EMBL" id="LEOY01000008">
    <property type="protein sequence ID" value="RBR29543.1"/>
    <property type="molecule type" value="Genomic_DNA"/>
</dbReference>
<evidence type="ECO:0000256" key="5">
    <source>
        <dbReference type="ARBA" id="ARBA00022989"/>
    </source>
</evidence>
<dbReference type="InterPro" id="IPR013685">
    <property type="entry name" value="POTRA_FtsQ_type"/>
</dbReference>
<dbReference type="GO" id="GO:0032153">
    <property type="term" value="C:cell division site"/>
    <property type="evidence" value="ECO:0007669"/>
    <property type="project" value="UniProtKB-UniRule"/>
</dbReference>
<evidence type="ECO:0000313" key="12">
    <source>
        <dbReference type="Proteomes" id="UP000252800"/>
    </source>
</evidence>
<dbReference type="PROSITE" id="PS51779">
    <property type="entry name" value="POTRA"/>
    <property type="match status" value="1"/>
</dbReference>
<evidence type="ECO:0000256" key="1">
    <source>
        <dbReference type="ARBA" id="ARBA00004370"/>
    </source>
</evidence>
<keyword evidence="7 8" id="KW-0131">Cell cycle</keyword>
<sequence>MRTISTKDEKQPKLDKKENSQKKPTPWQEAHQKYLEEKRLMDKILKKNQEQEESESLAEPSEEVEQQENQEQEKNERPMIEILSSEKPTESIRESENISFSDKLPKMKDYRQRKLYRRLALIISLFLIPLLGCIYYISPLGQLAKVDVIHNQQVPSEQIVKTANFKINEPLWEQYFSRQSAIQKIQKISPWIKAVNVKIVHFNQFQINVTEYHRVAYLLTGDKYYDILENGQVLKNPITQDQLQSGLPILEGFTSKKLILKTLKAYHKLPEEFKQSISQIKSTPRAENDQLLTLNMNDQNQVLINIDQLTKKLPYYAKVASNMQEPGIVDMEVGLFTYPYPKEEKKTGDSSEQTADSDAENSESVQENPQA</sequence>